<keyword evidence="7" id="KW-0677">Repeat</keyword>
<evidence type="ECO:0000313" key="19">
    <source>
        <dbReference type="Ensembl" id="ENSEBUP00000026546.1"/>
    </source>
</evidence>
<dbReference type="PANTHER" id="PTHR48051:SF58">
    <property type="entry name" value="VOLUME-REGULATED ANION CHANNEL SUBUNIT LRRC8E"/>
    <property type="match status" value="1"/>
</dbReference>
<dbReference type="FunFam" id="3.80.10.10:FF:000156">
    <property type="entry name" value="volume-regulated anion channel subunit LRRC8C isoform X2"/>
    <property type="match status" value="1"/>
</dbReference>
<evidence type="ECO:0000256" key="12">
    <source>
        <dbReference type="ARBA" id="ARBA00023303"/>
    </source>
</evidence>
<comment type="catalytic activity">
    <reaction evidence="15">
        <text>chloride(in) = chloride(out)</text>
        <dbReference type="Rhea" id="RHEA:29823"/>
        <dbReference type="ChEBI" id="CHEBI:17996"/>
    </reaction>
</comment>
<dbReference type="SUPFAM" id="SSF52058">
    <property type="entry name" value="L domain-like"/>
    <property type="match status" value="1"/>
</dbReference>
<dbReference type="Gene3D" id="3.80.10.10">
    <property type="entry name" value="Ribonuclease Inhibitor"/>
    <property type="match status" value="1"/>
</dbReference>
<evidence type="ECO:0000256" key="8">
    <source>
        <dbReference type="ARBA" id="ARBA00022989"/>
    </source>
</evidence>
<dbReference type="InterPro" id="IPR032675">
    <property type="entry name" value="LRR_dom_sf"/>
</dbReference>
<dbReference type="PROSITE" id="PS51450">
    <property type="entry name" value="LRR"/>
    <property type="match status" value="2"/>
</dbReference>
<organism evidence="19 20">
    <name type="scientific">Eptatretus burgeri</name>
    <name type="common">Inshore hagfish</name>
    <dbReference type="NCBI Taxonomy" id="7764"/>
    <lineage>
        <taxon>Eukaryota</taxon>
        <taxon>Metazoa</taxon>
        <taxon>Chordata</taxon>
        <taxon>Craniata</taxon>
        <taxon>Vertebrata</taxon>
        <taxon>Cyclostomata</taxon>
        <taxon>Myxini</taxon>
        <taxon>Myxiniformes</taxon>
        <taxon>Myxinidae</taxon>
        <taxon>Eptatretinae</taxon>
        <taxon>Eptatretus</taxon>
    </lineage>
</organism>
<evidence type="ECO:0000256" key="2">
    <source>
        <dbReference type="ARBA" id="ARBA00010471"/>
    </source>
</evidence>
<keyword evidence="3" id="KW-0813">Transport</keyword>
<dbReference type="Pfam" id="PF12534">
    <property type="entry name" value="Pannexin_like"/>
    <property type="match status" value="1"/>
</dbReference>
<dbReference type="GO" id="GO:0034220">
    <property type="term" value="P:monoatomic ion transmembrane transport"/>
    <property type="evidence" value="ECO:0007669"/>
    <property type="project" value="UniProtKB-KW"/>
</dbReference>
<evidence type="ECO:0000313" key="20">
    <source>
        <dbReference type="Proteomes" id="UP000694388"/>
    </source>
</evidence>
<dbReference type="GO" id="GO:0005886">
    <property type="term" value="C:plasma membrane"/>
    <property type="evidence" value="ECO:0007669"/>
    <property type="project" value="UniProtKB-SubCell"/>
</dbReference>
<keyword evidence="12" id="KW-0407">Ion channel</keyword>
<evidence type="ECO:0000256" key="9">
    <source>
        <dbReference type="ARBA" id="ARBA00023065"/>
    </source>
</evidence>
<reference evidence="19" key="2">
    <citation type="submission" date="2025-09" db="UniProtKB">
        <authorList>
            <consortium name="Ensembl"/>
        </authorList>
    </citation>
    <scope>IDENTIFICATION</scope>
</reference>
<dbReference type="Pfam" id="PF13855">
    <property type="entry name" value="LRR_8"/>
    <property type="match status" value="2"/>
</dbReference>
<keyword evidence="10 17" id="KW-0472">Membrane</keyword>
<dbReference type="GeneTree" id="ENSGT00940000159311"/>
<dbReference type="Proteomes" id="UP000694388">
    <property type="component" value="Unplaced"/>
</dbReference>
<sequence length="895" mass="102176">MLFMRKVRRDYDVFILCDDVMRSFFFPQLLTHVYPHSTPSPVLLRARQEGRGDASSAEATLQKRIKMMIPVGEFKHFTETKPAFRVLKPWWDVFTDYLTIAMLMVGMFGCTLQVTQDKILCLPKVNAQSTPFQSFPRAQPHNNISITALVLQGRSTAYKNKTPIKTQGVKTNMDYQQYNYVNQVCYEGALHWYAKYFPYLAMIHSLVFIMCSNFWFKFPGTSSKLEHFISVLVKCFESPWTTRALSETVSGETVVDGGKDEQEQPCPGSVTGTGTTGPGEGSISKSQSVKSISEKGLFGKASISVLDKQEGEQAKALFEKVKKFRLHVEEGDILYTMYVRQTVLKLLKFVVIVAYSGRFMSEVRFTVHCHLDVRHVTGYSDFLCNHAMAHFFSKLSACYVAFVLVYGMVGLYSLYWLFRRSLKEYSFEYVRQETSIGDIPDVRNDFAFMLHLLDQYDPLYSKRFAVFLSEVSENKLTQLNLNHEWTIEKLRKRLAHNPDGRMELHLFMLPGLPDGVFELLEIESLRLELIPDLTIPLATAQLANLVELSLQGCPRIKVQTSALTFLRDVLRILRLRFSDPRDLPVWVYSLRNLEELYLMSDSTGEGGRAFTLEPLRELKRLRVLFIKGSMSKLPASVSDVAGHLQKLTVENEGTRLVVLNSLKKLACLAELELVRCDLERIPHAVFSLGNLQELELRENALRSIEEILSLQHLRKLTSLKLWNNHIASIPEHVRRLQQLERLYLSRNRITVLPSQLFNCTKLRVLDLAHNEIRIVPPDVGVLQNLIHLSLTGNKLEILPDEVFFCRRLKTLRLGGNGLTTLSAKVMQLSQLSLLELRGNPLEALPIELASCASLRRAGLLVENEIYETLPHEQYQESSEKKVLENSSSPISTLQT</sequence>
<feature type="transmembrane region" description="Helical" evidence="17">
    <location>
        <begin position="397"/>
        <end position="418"/>
    </location>
</feature>
<comment type="subcellular location">
    <subcellularLocation>
        <location evidence="1">Cell membrane</location>
        <topology evidence="1">Multi-pass membrane protein</topology>
    </subcellularLocation>
</comment>
<comment type="catalytic activity">
    <reaction evidence="14">
        <text>taurine(out) = taurine(in)</text>
        <dbReference type="Rhea" id="RHEA:66328"/>
        <dbReference type="ChEBI" id="CHEBI:507393"/>
    </reaction>
</comment>
<evidence type="ECO:0000256" key="1">
    <source>
        <dbReference type="ARBA" id="ARBA00004651"/>
    </source>
</evidence>
<feature type="region of interest" description="Disordered" evidence="16">
    <location>
        <begin position="876"/>
        <end position="895"/>
    </location>
</feature>
<dbReference type="InterPro" id="IPR021040">
    <property type="entry name" value="LRRC8_Pannexin-like"/>
</dbReference>
<protein>
    <submittedName>
        <fullName evidence="19">Leucine rich repeat containing 8 VRAC subunit E</fullName>
    </submittedName>
</protein>
<comment type="catalytic activity">
    <reaction evidence="13">
        <text>iodide(out) = iodide(in)</text>
        <dbReference type="Rhea" id="RHEA:66324"/>
        <dbReference type="ChEBI" id="CHEBI:16382"/>
    </reaction>
</comment>
<dbReference type="InterPro" id="IPR050216">
    <property type="entry name" value="LRR_domain-containing"/>
</dbReference>
<keyword evidence="11" id="KW-1015">Disulfide bond</keyword>
<dbReference type="InterPro" id="IPR001611">
    <property type="entry name" value="Leu-rich_rpt"/>
</dbReference>
<evidence type="ECO:0000256" key="14">
    <source>
        <dbReference type="ARBA" id="ARBA00024158"/>
    </source>
</evidence>
<evidence type="ECO:0000256" key="4">
    <source>
        <dbReference type="ARBA" id="ARBA00022475"/>
    </source>
</evidence>
<keyword evidence="20" id="KW-1185">Reference proteome</keyword>
<evidence type="ECO:0000256" key="13">
    <source>
        <dbReference type="ARBA" id="ARBA00024145"/>
    </source>
</evidence>
<dbReference type="GO" id="GO:0005737">
    <property type="term" value="C:cytoplasm"/>
    <property type="evidence" value="ECO:0007669"/>
    <property type="project" value="TreeGrafter"/>
</dbReference>
<evidence type="ECO:0000256" key="10">
    <source>
        <dbReference type="ARBA" id="ARBA00023136"/>
    </source>
</evidence>
<proteinExistence type="inferred from homology"/>
<feature type="transmembrane region" description="Helical" evidence="17">
    <location>
        <begin position="94"/>
        <end position="114"/>
    </location>
</feature>
<evidence type="ECO:0000256" key="16">
    <source>
        <dbReference type="SAM" id="MobiDB-lite"/>
    </source>
</evidence>
<feature type="region of interest" description="Disordered" evidence="16">
    <location>
        <begin position="251"/>
        <end position="285"/>
    </location>
</feature>
<evidence type="ECO:0000256" key="7">
    <source>
        <dbReference type="ARBA" id="ARBA00022737"/>
    </source>
</evidence>
<dbReference type="AlphaFoldDB" id="A0A8C4R7M1"/>
<evidence type="ECO:0000256" key="3">
    <source>
        <dbReference type="ARBA" id="ARBA00022448"/>
    </source>
</evidence>
<evidence type="ECO:0000256" key="6">
    <source>
        <dbReference type="ARBA" id="ARBA00022692"/>
    </source>
</evidence>
<evidence type="ECO:0000259" key="18">
    <source>
        <dbReference type="Pfam" id="PF12534"/>
    </source>
</evidence>
<keyword evidence="9" id="KW-0406">Ion transport</keyword>
<reference evidence="19" key="1">
    <citation type="submission" date="2025-08" db="UniProtKB">
        <authorList>
            <consortium name="Ensembl"/>
        </authorList>
    </citation>
    <scope>IDENTIFICATION</scope>
</reference>
<evidence type="ECO:0000256" key="15">
    <source>
        <dbReference type="ARBA" id="ARBA00024167"/>
    </source>
</evidence>
<keyword evidence="5" id="KW-0433">Leucine-rich repeat</keyword>
<keyword evidence="8 17" id="KW-1133">Transmembrane helix</keyword>
<evidence type="ECO:0000256" key="11">
    <source>
        <dbReference type="ARBA" id="ARBA00023157"/>
    </source>
</evidence>
<accession>A0A8C4R7M1</accession>
<keyword evidence="4" id="KW-1003">Cell membrane</keyword>
<dbReference type="SMART" id="SM00369">
    <property type="entry name" value="LRR_TYP"/>
    <property type="match status" value="6"/>
</dbReference>
<dbReference type="InterPro" id="IPR003591">
    <property type="entry name" value="Leu-rich_rpt_typical-subtyp"/>
</dbReference>
<evidence type="ECO:0000256" key="5">
    <source>
        <dbReference type="ARBA" id="ARBA00022614"/>
    </source>
</evidence>
<feature type="compositionally biased region" description="Polar residues" evidence="16">
    <location>
        <begin position="884"/>
        <end position="895"/>
    </location>
</feature>
<evidence type="ECO:0000256" key="17">
    <source>
        <dbReference type="SAM" id="Phobius"/>
    </source>
</evidence>
<feature type="domain" description="LRRC8 pannexin-like TM region" evidence="18">
    <location>
        <begin position="68"/>
        <end position="414"/>
    </location>
</feature>
<dbReference type="OMA" id="YNSIMYI"/>
<name>A0A8C4R7M1_EPTBU</name>
<comment type="similarity">
    <text evidence="2">Belongs to the LRRC8 family.</text>
</comment>
<keyword evidence="6 17" id="KW-0812">Transmembrane</keyword>
<dbReference type="Ensembl" id="ENSEBUT00000027122.1">
    <property type="protein sequence ID" value="ENSEBUP00000026546.1"/>
    <property type="gene ID" value="ENSEBUG00000016342.1"/>
</dbReference>
<dbReference type="PANTHER" id="PTHR48051">
    <property type="match status" value="1"/>
</dbReference>
<feature type="transmembrane region" description="Helical" evidence="17">
    <location>
        <begin position="196"/>
        <end position="216"/>
    </location>
</feature>